<keyword evidence="4" id="KW-1185">Reference proteome</keyword>
<sequence>MEQPPSHPAPAAAAAVFERFRSFPFDSDARFQAGLASLRDSSTGTLDPQRLEQAKAFFFSKFVAPLDLAAYRLWLADEEAAARGDRGDRAAGAVSTGGETQAELLADAADGPAAGVPETPAPSAPYSLSFQEIAEKVARGEPIPGIRQIPATVHDHASLASLAPRRKPWEQAAEELLAIVDVHDAAGAAGGVAEGAGAGK</sequence>
<evidence type="ECO:0000313" key="4">
    <source>
        <dbReference type="Proteomes" id="UP001527925"/>
    </source>
</evidence>
<dbReference type="Pfam" id="PF17733">
    <property type="entry name" value="KPWE_dom"/>
    <property type="match status" value="1"/>
</dbReference>
<dbReference type="InterPro" id="IPR058841">
    <property type="entry name" value="HTH_76"/>
</dbReference>
<name>A0ABR4NAW1_9FUNG</name>
<organism evidence="3 4">
    <name type="scientific">Polyrhizophydium stewartii</name>
    <dbReference type="NCBI Taxonomy" id="2732419"/>
    <lineage>
        <taxon>Eukaryota</taxon>
        <taxon>Fungi</taxon>
        <taxon>Fungi incertae sedis</taxon>
        <taxon>Chytridiomycota</taxon>
        <taxon>Chytridiomycota incertae sedis</taxon>
        <taxon>Chytridiomycetes</taxon>
        <taxon>Rhizophydiales</taxon>
        <taxon>Rhizophydiales incertae sedis</taxon>
        <taxon>Polyrhizophydium</taxon>
    </lineage>
</organism>
<proteinExistence type="predicted"/>
<feature type="domain" description="PEX14-like helix-turn-helix" evidence="2">
    <location>
        <begin position="15"/>
        <end position="77"/>
    </location>
</feature>
<dbReference type="EMBL" id="JADGIZ020000015">
    <property type="protein sequence ID" value="KAL2916673.1"/>
    <property type="molecule type" value="Genomic_DNA"/>
</dbReference>
<dbReference type="Pfam" id="PF25871">
    <property type="entry name" value="HTH_76"/>
    <property type="match status" value="1"/>
</dbReference>
<dbReference type="PANTHER" id="PTHR36855:SF1">
    <property type="entry name" value="PEROXISOME MEMBRANE ANCHOR PROTEIN PEX14P N-TERMINAL DOMAIN-CONTAINING PROTEIN"/>
    <property type="match status" value="1"/>
</dbReference>
<evidence type="ECO:0000259" key="1">
    <source>
        <dbReference type="Pfam" id="PF17733"/>
    </source>
</evidence>
<evidence type="ECO:0000313" key="3">
    <source>
        <dbReference type="EMBL" id="KAL2916673.1"/>
    </source>
</evidence>
<accession>A0ABR4NAW1</accession>
<feature type="domain" description="Peroxisomal membrane protein PEX14-like KPWE" evidence="1">
    <location>
        <begin position="125"/>
        <end position="171"/>
    </location>
</feature>
<protein>
    <submittedName>
        <fullName evidence="3">Uncharacterized protein</fullName>
    </submittedName>
</protein>
<dbReference type="PANTHER" id="PTHR36855">
    <property type="entry name" value="CHROMOSOME 10, WHOLE GENOME SHOTGUN SEQUENCE"/>
    <property type="match status" value="1"/>
</dbReference>
<dbReference type="InterPro" id="IPR040554">
    <property type="entry name" value="KPWE_PEX14_dom"/>
</dbReference>
<reference evidence="3 4" key="1">
    <citation type="submission" date="2023-09" db="EMBL/GenBank/DDBJ databases">
        <title>Pangenome analysis of Batrachochytrium dendrobatidis and related Chytrids.</title>
        <authorList>
            <person name="Yacoub M.N."/>
            <person name="Stajich J.E."/>
            <person name="James T.Y."/>
        </authorList>
    </citation>
    <scope>NUCLEOTIDE SEQUENCE [LARGE SCALE GENOMIC DNA]</scope>
    <source>
        <strain evidence="3 4">JEL0888</strain>
    </source>
</reference>
<dbReference type="Proteomes" id="UP001527925">
    <property type="component" value="Unassembled WGS sequence"/>
</dbReference>
<comment type="caution">
    <text evidence="3">The sequence shown here is derived from an EMBL/GenBank/DDBJ whole genome shotgun (WGS) entry which is preliminary data.</text>
</comment>
<gene>
    <name evidence="3" type="ORF">HK105_203787</name>
</gene>
<evidence type="ECO:0000259" key="2">
    <source>
        <dbReference type="Pfam" id="PF25871"/>
    </source>
</evidence>